<keyword evidence="3" id="KW-1185">Reference proteome</keyword>
<protein>
    <submittedName>
        <fullName evidence="2">PQQ-dependent sugar dehydrogenase</fullName>
    </submittedName>
</protein>
<accession>A0ABN1KXA0</accession>
<dbReference type="PANTHER" id="PTHR19328:SF13">
    <property type="entry name" value="HIPL1 PROTEIN"/>
    <property type="match status" value="1"/>
</dbReference>
<comment type="caution">
    <text evidence="2">The sequence shown here is derived from an EMBL/GenBank/DDBJ whole genome shotgun (WGS) entry which is preliminary data.</text>
</comment>
<evidence type="ECO:0000313" key="2">
    <source>
        <dbReference type="EMBL" id="GAA0777923.1"/>
    </source>
</evidence>
<dbReference type="Gene3D" id="2.120.10.30">
    <property type="entry name" value="TolB, C-terminal domain"/>
    <property type="match status" value="1"/>
</dbReference>
<dbReference type="InterPro" id="IPR011042">
    <property type="entry name" value="6-blade_b-propeller_TolB-like"/>
</dbReference>
<gene>
    <name evidence="2" type="ORF">GCM10008908_33940</name>
</gene>
<feature type="domain" description="Glucose/Sorbosone dehydrogenase" evidence="1">
    <location>
        <begin position="45"/>
        <end position="350"/>
    </location>
</feature>
<proteinExistence type="predicted"/>
<dbReference type="PANTHER" id="PTHR19328">
    <property type="entry name" value="HEDGEHOG-INTERACTING PROTEIN"/>
    <property type="match status" value="1"/>
</dbReference>
<sequence>MKRKIYNVLSNMILRGSNASKVKSKGVISREFPYEIEVVAENLYVPWAIDISNEGKLYFTERSGAIRIIEDGKLLPQPLIIFSAPFVSQGEGGLMGIALDPNYSQNHYMYVMHSYEEGNQIYNRVVRLVEKNNKASIDRVLIDKIPGGRIHNGGRIKIGPDRKLYITTGDAGNSALAQNITSTAGKILRIELDGSIPEDNPIVNSPIYSLGHRNPQGLTWNPRNILYASEHGQTAHDEINIIQPGANYGWPLVQGNEDSKEVIVQKPLIHSEEETWAPSGIAFVDQGIWQGRLLVATLRGEQLLTISLNGKGTKVNSVESWLKNRYGRLRDIIQGKDGSIYLTTSNRDGRGNPNIGDDRIIHLIPIKETSKNEPKDA</sequence>
<dbReference type="SUPFAM" id="SSF50952">
    <property type="entry name" value="Soluble quinoprotein glucose dehydrogenase"/>
    <property type="match status" value="1"/>
</dbReference>
<evidence type="ECO:0000259" key="1">
    <source>
        <dbReference type="Pfam" id="PF07995"/>
    </source>
</evidence>
<dbReference type="EMBL" id="BAAACI010000008">
    <property type="protein sequence ID" value="GAA0777923.1"/>
    <property type="molecule type" value="Genomic_DNA"/>
</dbReference>
<evidence type="ECO:0000313" key="3">
    <source>
        <dbReference type="Proteomes" id="UP001501047"/>
    </source>
</evidence>
<dbReference type="InterPro" id="IPR011041">
    <property type="entry name" value="Quinoprot_gluc/sorb_DH_b-prop"/>
</dbReference>
<reference evidence="2 3" key="1">
    <citation type="journal article" date="2019" name="Int. J. Syst. Evol. Microbiol.">
        <title>The Global Catalogue of Microorganisms (GCM) 10K type strain sequencing project: providing services to taxonomists for standard genome sequencing and annotation.</title>
        <authorList>
            <consortium name="The Broad Institute Genomics Platform"/>
            <consortium name="The Broad Institute Genome Sequencing Center for Infectious Disease"/>
            <person name="Wu L."/>
            <person name="Ma J."/>
        </authorList>
    </citation>
    <scope>NUCLEOTIDE SEQUENCE [LARGE SCALE GENOMIC DNA]</scope>
    <source>
        <strain evidence="2 3">JCM 1417</strain>
    </source>
</reference>
<name>A0ABN1KXA0_CLOSU</name>
<organism evidence="2 3">
    <name type="scientific">Clostridium subterminale</name>
    <dbReference type="NCBI Taxonomy" id="1550"/>
    <lineage>
        <taxon>Bacteria</taxon>
        <taxon>Bacillati</taxon>
        <taxon>Bacillota</taxon>
        <taxon>Clostridia</taxon>
        <taxon>Eubacteriales</taxon>
        <taxon>Clostridiaceae</taxon>
        <taxon>Clostridium</taxon>
    </lineage>
</organism>
<dbReference type="Pfam" id="PF07995">
    <property type="entry name" value="GSDH"/>
    <property type="match status" value="1"/>
</dbReference>
<dbReference type="RefSeq" id="WP_343827719.1">
    <property type="nucleotide sequence ID" value="NZ_BAAACI010000008.1"/>
</dbReference>
<dbReference type="InterPro" id="IPR012938">
    <property type="entry name" value="Glc/Sorbosone_DH"/>
</dbReference>
<dbReference type="Proteomes" id="UP001501047">
    <property type="component" value="Unassembled WGS sequence"/>
</dbReference>